<keyword evidence="2 8" id="KW-0808">Transferase</keyword>
<evidence type="ECO:0000256" key="2">
    <source>
        <dbReference type="ARBA" id="ARBA00022679"/>
    </source>
</evidence>
<dbReference type="Proteomes" id="UP000827284">
    <property type="component" value="Unassembled WGS sequence"/>
</dbReference>
<keyword evidence="3 8" id="KW-0547">Nucleotide-binding</keyword>
<name>A0A9P3HFX4_9FUNG</name>
<dbReference type="EMBL" id="BQFW01000011">
    <property type="protein sequence ID" value="GJJ75587.1"/>
    <property type="molecule type" value="Genomic_DNA"/>
</dbReference>
<gene>
    <name evidence="10" type="ORF">EMPS_07945</name>
</gene>
<comment type="subunit">
    <text evidence="8">Heterotetramer.</text>
</comment>
<feature type="domain" description="Protein kinase" evidence="9">
    <location>
        <begin position="41"/>
        <end position="326"/>
    </location>
</feature>
<evidence type="ECO:0000256" key="3">
    <source>
        <dbReference type="ARBA" id="ARBA00022741"/>
    </source>
</evidence>
<accession>A0A9P3HFX4</accession>
<dbReference type="EC" id="2.7.11.1" evidence="8"/>
<dbReference type="GO" id="GO:0006357">
    <property type="term" value="P:regulation of transcription by RNA polymerase II"/>
    <property type="evidence" value="ECO:0007669"/>
    <property type="project" value="UniProtKB-ARBA"/>
</dbReference>
<evidence type="ECO:0000256" key="7">
    <source>
        <dbReference type="ARBA" id="ARBA00048679"/>
    </source>
</evidence>
<organism evidence="10 11">
    <name type="scientific">Entomortierella parvispora</name>
    <dbReference type="NCBI Taxonomy" id="205924"/>
    <lineage>
        <taxon>Eukaryota</taxon>
        <taxon>Fungi</taxon>
        <taxon>Fungi incertae sedis</taxon>
        <taxon>Mucoromycota</taxon>
        <taxon>Mortierellomycotina</taxon>
        <taxon>Mortierellomycetes</taxon>
        <taxon>Mortierellales</taxon>
        <taxon>Mortierellaceae</taxon>
        <taxon>Entomortierella</taxon>
    </lineage>
</organism>
<dbReference type="InterPro" id="IPR045216">
    <property type="entry name" value="CK2_alpha"/>
</dbReference>
<evidence type="ECO:0000256" key="5">
    <source>
        <dbReference type="ARBA" id="ARBA00022840"/>
    </source>
</evidence>
<comment type="function">
    <text evidence="8">Catalytic subunit of a constitutively active serine/threonine-protein kinase complex that phosphorylates a large number of substrates containing acidic residues C-terminal to the phosphorylated serine or threonine.</text>
</comment>
<evidence type="ECO:0000256" key="6">
    <source>
        <dbReference type="ARBA" id="ARBA00047899"/>
    </source>
</evidence>
<comment type="subcellular location">
    <subcellularLocation>
        <location evidence="8">Nucleus</location>
    </subcellularLocation>
</comment>
<dbReference type="PANTHER" id="PTHR24054">
    <property type="entry name" value="CASEIN KINASE II SUBUNIT ALPHA"/>
    <property type="match status" value="1"/>
</dbReference>
<dbReference type="Gene3D" id="1.10.510.10">
    <property type="entry name" value="Transferase(Phosphotransferase) domain 1"/>
    <property type="match status" value="1"/>
</dbReference>
<reference evidence="10" key="1">
    <citation type="submission" date="2021-11" db="EMBL/GenBank/DDBJ databases">
        <authorList>
            <person name="Herlambang A."/>
            <person name="Guo Y."/>
            <person name="Takashima Y."/>
            <person name="Nishizawa T."/>
        </authorList>
    </citation>
    <scope>NUCLEOTIDE SEQUENCE</scope>
    <source>
        <strain evidence="10">E1425</strain>
    </source>
</reference>
<dbReference type="GO" id="GO:0051726">
    <property type="term" value="P:regulation of cell cycle"/>
    <property type="evidence" value="ECO:0007669"/>
    <property type="project" value="TreeGrafter"/>
</dbReference>
<keyword evidence="4 8" id="KW-0418">Kinase</keyword>
<dbReference type="PROSITE" id="PS00108">
    <property type="entry name" value="PROTEIN_KINASE_ST"/>
    <property type="match status" value="1"/>
</dbReference>
<dbReference type="GO" id="GO:0005829">
    <property type="term" value="C:cytosol"/>
    <property type="evidence" value="ECO:0007669"/>
    <property type="project" value="TreeGrafter"/>
</dbReference>
<dbReference type="GO" id="GO:0004674">
    <property type="term" value="F:protein serine/threonine kinase activity"/>
    <property type="evidence" value="ECO:0007669"/>
    <property type="project" value="UniProtKB-UniRule"/>
</dbReference>
<keyword evidence="5 8" id="KW-0067">ATP-binding</keyword>
<evidence type="ECO:0000256" key="1">
    <source>
        <dbReference type="ARBA" id="ARBA00022527"/>
    </source>
</evidence>
<dbReference type="GO" id="GO:0106310">
    <property type="term" value="F:protein serine kinase activity"/>
    <property type="evidence" value="ECO:0007669"/>
    <property type="project" value="UniProtKB-UniRule"/>
</dbReference>
<dbReference type="OrthoDB" id="10254671at2759"/>
<keyword evidence="1 8" id="KW-0723">Serine/threonine-protein kinase</keyword>
<keyword evidence="8" id="KW-0539">Nucleus</keyword>
<dbReference type="CDD" id="cd14132">
    <property type="entry name" value="STKc_CK2_alpha"/>
    <property type="match status" value="1"/>
</dbReference>
<evidence type="ECO:0000313" key="11">
    <source>
        <dbReference type="Proteomes" id="UP000827284"/>
    </source>
</evidence>
<dbReference type="GO" id="GO:0005524">
    <property type="term" value="F:ATP binding"/>
    <property type="evidence" value="ECO:0007669"/>
    <property type="project" value="UniProtKB-UniRule"/>
</dbReference>
<dbReference type="InterPro" id="IPR000719">
    <property type="entry name" value="Prot_kinase_dom"/>
</dbReference>
<comment type="similarity">
    <text evidence="8">Belongs to the protein kinase superfamily. Ser/Thr protein kinase family. CK2 subfamily.</text>
</comment>
<dbReference type="PROSITE" id="PS50011">
    <property type="entry name" value="PROTEIN_KINASE_DOM"/>
    <property type="match status" value="1"/>
</dbReference>
<evidence type="ECO:0000259" key="9">
    <source>
        <dbReference type="PROSITE" id="PS50011"/>
    </source>
</evidence>
<dbReference type="GO" id="GO:0005956">
    <property type="term" value="C:protein kinase CK2 complex"/>
    <property type="evidence" value="ECO:0007669"/>
    <property type="project" value="TreeGrafter"/>
</dbReference>
<evidence type="ECO:0000256" key="4">
    <source>
        <dbReference type="ARBA" id="ARBA00022777"/>
    </source>
</evidence>
<dbReference type="SUPFAM" id="SSF56112">
    <property type="entry name" value="Protein kinase-like (PK-like)"/>
    <property type="match status" value="1"/>
</dbReference>
<dbReference type="GO" id="GO:0005730">
    <property type="term" value="C:nucleolus"/>
    <property type="evidence" value="ECO:0007669"/>
    <property type="project" value="UniProtKB-ARBA"/>
</dbReference>
<evidence type="ECO:0000313" key="10">
    <source>
        <dbReference type="EMBL" id="GJJ75587.1"/>
    </source>
</evidence>
<reference evidence="10" key="2">
    <citation type="journal article" date="2022" name="Microbiol. Resour. Announc.">
        <title>Whole-Genome Sequence of Entomortierella parvispora E1425, a Mucoromycotan Fungus Associated with Burkholderiaceae-Related Endosymbiotic Bacteria.</title>
        <authorList>
            <person name="Herlambang A."/>
            <person name="Guo Y."/>
            <person name="Takashima Y."/>
            <person name="Narisawa K."/>
            <person name="Ohta H."/>
            <person name="Nishizawa T."/>
        </authorList>
    </citation>
    <scope>NUCLEOTIDE SEQUENCE</scope>
    <source>
        <strain evidence="10">E1425</strain>
    </source>
</reference>
<dbReference type="AlphaFoldDB" id="A0A9P3HFX4"/>
<comment type="caution">
    <text evidence="10">The sequence shown here is derived from an EMBL/GenBank/DDBJ whole genome shotgun (WGS) entry which is preliminary data.</text>
</comment>
<comment type="catalytic activity">
    <reaction evidence="7 8">
        <text>L-seryl-[protein] + ATP = O-phospho-L-seryl-[protein] + ADP + H(+)</text>
        <dbReference type="Rhea" id="RHEA:17989"/>
        <dbReference type="Rhea" id="RHEA-COMP:9863"/>
        <dbReference type="Rhea" id="RHEA-COMP:11604"/>
        <dbReference type="ChEBI" id="CHEBI:15378"/>
        <dbReference type="ChEBI" id="CHEBI:29999"/>
        <dbReference type="ChEBI" id="CHEBI:30616"/>
        <dbReference type="ChEBI" id="CHEBI:83421"/>
        <dbReference type="ChEBI" id="CHEBI:456216"/>
        <dbReference type="EC" id="2.7.11.1"/>
    </reaction>
</comment>
<keyword evidence="11" id="KW-1185">Reference proteome</keyword>
<dbReference type="InterPro" id="IPR008271">
    <property type="entry name" value="Ser/Thr_kinase_AS"/>
</dbReference>
<evidence type="ECO:0000256" key="8">
    <source>
        <dbReference type="RuleBase" id="RU369118"/>
    </source>
</evidence>
<protein>
    <recommendedName>
        <fullName evidence="8">Casein kinase II subunit alpha</fullName>
        <shortName evidence="8">CK II alpha</shortName>
        <ecNumber evidence="8">2.7.11.1</ecNumber>
    </recommendedName>
</protein>
<dbReference type="PANTHER" id="PTHR24054:SF0">
    <property type="entry name" value="CASEIN KINASE II SUBUNIT ALPHA"/>
    <property type="match status" value="1"/>
</dbReference>
<dbReference type="FunFam" id="3.30.200.20:FF:000088">
    <property type="entry name" value="Casein kinase II subunit alpha"/>
    <property type="match status" value="1"/>
</dbReference>
<dbReference type="SMART" id="SM00220">
    <property type="entry name" value="S_TKc"/>
    <property type="match status" value="1"/>
</dbReference>
<dbReference type="Pfam" id="PF00069">
    <property type="entry name" value="Pkinase"/>
    <property type="match status" value="1"/>
</dbReference>
<dbReference type="InterPro" id="IPR011009">
    <property type="entry name" value="Kinase-like_dom_sf"/>
</dbReference>
<sequence>MHKVQLPYTIATVYADANEKLGQDHWDYENVTLQWGTQDNYEVIRKVGRGKYSEVFEGVDLAKREKCCIKVLKPIKKKKIKREIKILQNLTGGPNIITLFDIVRDPQSKTPSLIFECVDNDDFRTLYPKLEDGDVRFYMYQLLQALDYCHSKGIMHRDLKPHNVMIDHNKRKLRLIDWGLAEFYMPGTMYNVRVASRYWKGPELLVDLQHYDYSLDMWSFGVMMAGLIFQKEPFLRGQDNNDQLVKMVQLLGSQKFFEYAKKYDLDLGPHEALTSHLFKPRPWKAFVNDDNAHLASTTVFDLLDGLVRYDHQERLTAKEAMQHRYFNPLRSINMEPLKINELGNEDQYDDNSHMFLG</sequence>
<dbReference type="FunFam" id="1.10.510.10:FF:000459">
    <property type="entry name" value="Casein kinase II subunit alpha"/>
    <property type="match status" value="1"/>
</dbReference>
<comment type="catalytic activity">
    <reaction evidence="6 8">
        <text>L-threonyl-[protein] + ATP = O-phospho-L-threonyl-[protein] + ADP + H(+)</text>
        <dbReference type="Rhea" id="RHEA:46608"/>
        <dbReference type="Rhea" id="RHEA-COMP:11060"/>
        <dbReference type="Rhea" id="RHEA-COMP:11605"/>
        <dbReference type="ChEBI" id="CHEBI:15378"/>
        <dbReference type="ChEBI" id="CHEBI:30013"/>
        <dbReference type="ChEBI" id="CHEBI:30616"/>
        <dbReference type="ChEBI" id="CHEBI:61977"/>
        <dbReference type="ChEBI" id="CHEBI:456216"/>
        <dbReference type="EC" id="2.7.11.1"/>
    </reaction>
</comment>
<proteinExistence type="inferred from homology"/>
<dbReference type="Gene3D" id="3.30.200.20">
    <property type="entry name" value="Phosphorylase Kinase, domain 1"/>
    <property type="match status" value="1"/>
</dbReference>